<dbReference type="Proteomes" id="UP000221837">
    <property type="component" value="Genome"/>
</dbReference>
<accession>A0A1S6UBK5</accession>
<gene>
    <name evidence="1" type="ORF">BF_0274</name>
</gene>
<evidence type="ECO:0000313" key="2">
    <source>
        <dbReference type="Proteomes" id="UP000221837"/>
    </source>
</evidence>
<organism evidence="1 2">
    <name type="scientific">Serratia phage BF</name>
    <dbReference type="NCBI Taxonomy" id="1962671"/>
    <lineage>
        <taxon>Viruses</taxon>
        <taxon>Duplodnaviria</taxon>
        <taxon>Heunggongvirae</taxon>
        <taxon>Uroviricota</taxon>
        <taxon>Caudoviricetes</taxon>
        <taxon>Eneladusvirus</taxon>
        <taxon>Eneladusvirus BF</taxon>
    </lineage>
</organism>
<name>A0A1S6UBK5_9CAUD</name>
<dbReference type="EMBL" id="KY630187">
    <property type="protein sequence ID" value="AQW88799.1"/>
    <property type="molecule type" value="Genomic_DNA"/>
</dbReference>
<protein>
    <submittedName>
        <fullName evidence="1">Structural protein</fullName>
    </submittedName>
</protein>
<dbReference type="OrthoDB" id="5050at10239"/>
<sequence>MKQGVLCSDIYKVLAAPSYSYQITMFDEEGQGTITPSEAKWFYVMPVNFMIQVPDVAETTIRPEVYLWKSNDIKDEQTREVLERIKSTSNQYGYGFTVYDFGSGNLPKKFSHIAMRNMEETKIQESLMEGLTGSAMRSYYQLPRAKMVVVHSMRVQEEVRGSRTRNVKEVFVECNGERRRMSTNNLFAAKAMTQHLNEGGTWGDRFSTHIDTHSQDLEALKRLLSDLEISGKVVQANKAKQYIHNIKDFLKRSSTPRGYADSIRGLSLVPRVGNKYIEEYAQKLSSMSDDANNNKCFARHHLISECSKLPAYLNTAQSNITGEYEPKDISAAVKRVCLGCVPVDGDFYMEPSDEENKVLMFGNQIVGMIQDHIIKEVLENICTKPYMLPHDAEFIIALGNSVLGRNKAKKEVLVEPELKKLEEWAKGGE</sequence>
<reference evidence="1" key="1">
    <citation type="submission" date="2017-02" db="EMBL/GenBank/DDBJ databases">
        <title>Genome sequence of Serratia marcescens phage BF.</title>
        <authorList>
            <person name="Casey E."/>
            <person name="Fitzgerald B."/>
            <person name="Mahony J."/>
            <person name="Lugli G."/>
            <person name="Ventura M."/>
            <person name="van Sinderen D."/>
        </authorList>
    </citation>
    <scope>NUCLEOTIDE SEQUENCE [LARGE SCALE GENOMIC DNA]</scope>
</reference>
<keyword evidence="2" id="KW-1185">Reference proteome</keyword>
<evidence type="ECO:0000313" key="1">
    <source>
        <dbReference type="EMBL" id="AQW88799.1"/>
    </source>
</evidence>
<proteinExistence type="predicted"/>